<gene>
    <name evidence="1" type="ORF">CACET_c15340</name>
</gene>
<dbReference type="PATRIC" id="fig|84022.6.peg.1524"/>
<sequence>MEEKLKQRIIELEKKVAELEGRVPAQRKFI</sequence>
<organism evidence="1 2">
    <name type="scientific">Clostridium aceticum</name>
    <dbReference type="NCBI Taxonomy" id="84022"/>
    <lineage>
        <taxon>Bacteria</taxon>
        <taxon>Bacillati</taxon>
        <taxon>Bacillota</taxon>
        <taxon>Clostridia</taxon>
        <taxon>Eubacteriales</taxon>
        <taxon>Clostridiaceae</taxon>
        <taxon>Clostridium</taxon>
    </lineage>
</organism>
<dbReference type="Proteomes" id="UP000035704">
    <property type="component" value="Chromosome"/>
</dbReference>
<reference evidence="1 2" key="1">
    <citation type="submission" date="2014-10" db="EMBL/GenBank/DDBJ databases">
        <title>Genome sequence of Clostridium aceticum DSM 1496.</title>
        <authorList>
            <person name="Poehlein A."/>
            <person name="Schiel-Bengelsdorf B."/>
            <person name="Gottschalk G."/>
            <person name="Duerre P."/>
            <person name="Daniel R."/>
        </authorList>
    </citation>
    <scope>NUCLEOTIDE SEQUENCE [LARGE SCALE GENOMIC DNA]</scope>
    <source>
        <strain evidence="1 2">DSM 1496</strain>
    </source>
</reference>
<proteinExistence type="predicted"/>
<accession>A0A0G3W9G9</accession>
<evidence type="ECO:0000313" key="1">
    <source>
        <dbReference type="EMBL" id="AKL94983.1"/>
    </source>
</evidence>
<dbReference type="KEGG" id="cace:CACET_c15340"/>
<protein>
    <submittedName>
        <fullName evidence="1">Uncharacterized protein</fullName>
    </submittedName>
</protein>
<name>A0A0G3W9G9_9CLOT</name>
<keyword evidence="2" id="KW-1185">Reference proteome</keyword>
<dbReference type="EMBL" id="CP009687">
    <property type="protein sequence ID" value="AKL94983.1"/>
    <property type="molecule type" value="Genomic_DNA"/>
</dbReference>
<dbReference type="AlphaFoldDB" id="A0A0G3W9G9"/>
<evidence type="ECO:0000313" key="2">
    <source>
        <dbReference type="Proteomes" id="UP000035704"/>
    </source>
</evidence>